<dbReference type="GO" id="GO:0008777">
    <property type="term" value="F:acetylornithine deacetylase activity"/>
    <property type="evidence" value="ECO:0007669"/>
    <property type="project" value="TreeGrafter"/>
</dbReference>
<dbReference type="InterPro" id="IPR050072">
    <property type="entry name" value="Peptidase_M20A"/>
</dbReference>
<dbReference type="CDD" id="cd03888">
    <property type="entry name" value="M20_PepV"/>
    <property type="match status" value="1"/>
</dbReference>
<dbReference type="SUPFAM" id="SSF55031">
    <property type="entry name" value="Bacterial exopeptidase dimerisation domain"/>
    <property type="match status" value="1"/>
</dbReference>
<dbReference type="EMBL" id="AZQP01000008">
    <property type="protein sequence ID" value="EYE89125.1"/>
    <property type="molecule type" value="Genomic_DNA"/>
</dbReference>
<name>A0A017RYX8_9CLOT</name>
<accession>A0A017RYX8</accession>
<dbReference type="AlphaFoldDB" id="A0A017RYX8"/>
<dbReference type="InterPro" id="IPR010964">
    <property type="entry name" value="M20A_pepV-rel"/>
</dbReference>
<dbReference type="SUPFAM" id="SSF53187">
    <property type="entry name" value="Zn-dependent exopeptidases"/>
    <property type="match status" value="1"/>
</dbReference>
<evidence type="ECO:0000256" key="4">
    <source>
        <dbReference type="ARBA" id="ARBA00022723"/>
    </source>
</evidence>
<dbReference type="GO" id="GO:0016805">
    <property type="term" value="F:dipeptidase activity"/>
    <property type="evidence" value="ECO:0007669"/>
    <property type="project" value="UniProtKB-KW"/>
</dbReference>
<keyword evidence="6" id="KW-0862">Zinc</keyword>
<dbReference type="PANTHER" id="PTHR43808">
    <property type="entry name" value="ACETYLORNITHINE DEACETYLASE"/>
    <property type="match status" value="1"/>
</dbReference>
<dbReference type="GO" id="GO:0006526">
    <property type="term" value="P:L-arginine biosynthetic process"/>
    <property type="evidence" value="ECO:0007669"/>
    <property type="project" value="TreeGrafter"/>
</dbReference>
<dbReference type="InterPro" id="IPR036264">
    <property type="entry name" value="Bact_exopeptidase_dim_dom"/>
</dbReference>
<gene>
    <name evidence="9" type="ORF">Q428_04050</name>
</gene>
<dbReference type="STRING" id="1403537.Q428_04050"/>
<dbReference type="OrthoDB" id="9761532at2"/>
<evidence type="ECO:0000256" key="1">
    <source>
        <dbReference type="ARBA" id="ARBA00001947"/>
    </source>
</evidence>
<dbReference type="PANTHER" id="PTHR43808:SF31">
    <property type="entry name" value="N-ACETYL-L-CITRULLINE DEACETYLASE"/>
    <property type="match status" value="1"/>
</dbReference>
<comment type="similarity">
    <text evidence="2">Belongs to the peptidase M20A family.</text>
</comment>
<dbReference type="InterPro" id="IPR001261">
    <property type="entry name" value="ArgE/DapE_CS"/>
</dbReference>
<keyword evidence="8" id="KW-0482">Metalloprotease</keyword>
<dbReference type="NCBIfam" id="NF005591">
    <property type="entry name" value="PRK07318.1"/>
    <property type="match status" value="1"/>
</dbReference>
<dbReference type="GO" id="GO:0008237">
    <property type="term" value="F:metallopeptidase activity"/>
    <property type="evidence" value="ECO:0007669"/>
    <property type="project" value="UniProtKB-KW"/>
</dbReference>
<dbReference type="NCBIfam" id="TIGR01887">
    <property type="entry name" value="dipeptidaselike"/>
    <property type="match status" value="1"/>
</dbReference>
<dbReference type="Proteomes" id="UP000019681">
    <property type="component" value="Unassembled WGS sequence"/>
</dbReference>
<evidence type="ECO:0000256" key="3">
    <source>
        <dbReference type="ARBA" id="ARBA00022670"/>
    </source>
</evidence>
<keyword evidence="7" id="KW-0224">Dipeptidase</keyword>
<evidence type="ECO:0000256" key="6">
    <source>
        <dbReference type="ARBA" id="ARBA00022833"/>
    </source>
</evidence>
<comment type="caution">
    <text evidence="9">The sequence shown here is derived from an EMBL/GenBank/DDBJ whole genome shotgun (WGS) entry which is preliminary data.</text>
</comment>
<keyword evidence="5" id="KW-0378">Hydrolase</keyword>
<proteinExistence type="inferred from homology"/>
<comment type="cofactor">
    <cofactor evidence="1">
        <name>Zn(2+)</name>
        <dbReference type="ChEBI" id="CHEBI:29105"/>
    </cofactor>
</comment>
<evidence type="ECO:0000256" key="5">
    <source>
        <dbReference type="ARBA" id="ARBA00022801"/>
    </source>
</evidence>
<dbReference type="Gene3D" id="3.30.70.360">
    <property type="match status" value="2"/>
</dbReference>
<dbReference type="GO" id="GO:0008270">
    <property type="term" value="F:zinc ion binding"/>
    <property type="evidence" value="ECO:0007669"/>
    <property type="project" value="InterPro"/>
</dbReference>
<organism evidence="9 10">
    <name type="scientific">Fervidicella metallireducens AeB</name>
    <dbReference type="NCBI Taxonomy" id="1403537"/>
    <lineage>
        <taxon>Bacteria</taxon>
        <taxon>Bacillati</taxon>
        <taxon>Bacillota</taxon>
        <taxon>Clostridia</taxon>
        <taxon>Eubacteriales</taxon>
        <taxon>Clostridiaceae</taxon>
        <taxon>Fervidicella</taxon>
    </lineage>
</organism>
<keyword evidence="10" id="KW-1185">Reference proteome</keyword>
<dbReference type="Gene3D" id="3.40.630.10">
    <property type="entry name" value="Zn peptidases"/>
    <property type="match status" value="1"/>
</dbReference>
<dbReference type="Pfam" id="PF01546">
    <property type="entry name" value="Peptidase_M20"/>
    <property type="match status" value="1"/>
</dbReference>
<keyword evidence="3" id="KW-0645">Protease</keyword>
<evidence type="ECO:0000256" key="8">
    <source>
        <dbReference type="ARBA" id="ARBA00023049"/>
    </source>
</evidence>
<sequence>MNFNSKIDSMKDEIIKSTQEILKIKSTEGEPKSGMPFGEGVAKALDCALNISGELGFKTVNLDGYIGYAEYGEGEDYVAVLGHLDVVPEGDGWIYPPYAAEIHDEKIYARGALDNKGPIMAALYGLKAIKDSGVKLSKRVRIIFGTNEETGSREMEHYLKIEKPPVSGFTPDAEFPIIYAEKGLTVFDIVKDLNVKPQGDVVIKYIKGGQRANMVPDYCEAGIISKDSAAIAGSAENFAKVTGYDIKAEIKDDVTIIKSFGVSAHGSLPQHGKNAIMQLFAFLGTINLGKSDIADFIEFMNENVGMDVFGTRFGVGLEDKASGKLSFNVGVVEMNEDKITMKLNLRYPVTFKMEDMVNPFNARLDGSGIRVENFEHQAPLYFPEDHELIKTLQKVYTEQTGQEATLLAIGGGTYAKEMPNIVAFGPIFPGKPDLDHQANEYIEVEDLMLCTKIYAQAIYELAK</sequence>
<evidence type="ECO:0000313" key="9">
    <source>
        <dbReference type="EMBL" id="EYE89125.1"/>
    </source>
</evidence>
<protein>
    <submittedName>
        <fullName evidence="9">Diguanylate cyclase</fullName>
    </submittedName>
</protein>
<reference evidence="9 10" key="1">
    <citation type="journal article" date="2014" name="Genome Announc.">
        <title>Draft Genome Sequence of Fervidicella metallireducens Strain AeBT, an Iron-Reducing Thermoanaerobe from the Great Artesian Basin.</title>
        <authorList>
            <person name="Patel B.K."/>
        </authorList>
    </citation>
    <scope>NUCLEOTIDE SEQUENCE [LARGE SCALE GENOMIC DNA]</scope>
    <source>
        <strain evidence="9 10">AeB</strain>
    </source>
</reference>
<evidence type="ECO:0000313" key="10">
    <source>
        <dbReference type="Proteomes" id="UP000019681"/>
    </source>
</evidence>
<keyword evidence="4" id="KW-0479">Metal-binding</keyword>
<dbReference type="PROSITE" id="PS00758">
    <property type="entry name" value="ARGE_DAPE_CPG2_1"/>
    <property type="match status" value="1"/>
</dbReference>
<evidence type="ECO:0000256" key="7">
    <source>
        <dbReference type="ARBA" id="ARBA00022997"/>
    </source>
</evidence>
<dbReference type="InterPro" id="IPR002933">
    <property type="entry name" value="Peptidase_M20"/>
</dbReference>
<dbReference type="GO" id="GO:0006508">
    <property type="term" value="P:proteolysis"/>
    <property type="evidence" value="ECO:0007669"/>
    <property type="project" value="UniProtKB-KW"/>
</dbReference>
<evidence type="ECO:0000256" key="2">
    <source>
        <dbReference type="ARBA" id="ARBA00006247"/>
    </source>
</evidence>
<dbReference type="RefSeq" id="WP_035378383.1">
    <property type="nucleotide sequence ID" value="NZ_AZQP01000008.1"/>
</dbReference>